<proteinExistence type="predicted"/>
<dbReference type="Pfam" id="PF08856">
    <property type="entry name" value="DUF1826"/>
    <property type="match status" value="1"/>
</dbReference>
<protein>
    <submittedName>
        <fullName evidence="2">DUF1826 domain-containing protein</fullName>
    </submittedName>
</protein>
<sequence>MYVPAPQHAHMLARVAHCGKIGVPNPIERVRLPALSEKAVIARENLRRRLAEPDADPFESQAHLTAEAFAREPKEVIAELRQQLRLEEKLGCSTDEDRFACDGVYEDAFCVARSHSITRAFGLTMTVSLLHHTACPYLHQDNVEQRAICTIFGRGTEWLREPVSAAVQSLVSVVHDAQAVEDWKTANAAKQEIGSRSGFSSAEEREVVLIRGSKWPGVERHAPLHRSPAIAEGSGDWRLVVKVDAGATLLRRPVTPPPIEEHGHGGASCKDERCCPPHKH</sequence>
<dbReference type="InterPro" id="IPR014955">
    <property type="entry name" value="DUF1826"/>
</dbReference>
<name>A0AAX4PGI1_9CHLO</name>
<dbReference type="AlphaFoldDB" id="A0AAX4PGI1"/>
<dbReference type="EMBL" id="CP151511">
    <property type="protein sequence ID" value="WZN65115.1"/>
    <property type="molecule type" value="Genomic_DNA"/>
</dbReference>
<keyword evidence="3" id="KW-1185">Reference proteome</keyword>
<accession>A0AAX4PGI1</accession>
<gene>
    <name evidence="2" type="ORF">HKI87_11g66720</name>
</gene>
<evidence type="ECO:0000313" key="2">
    <source>
        <dbReference type="EMBL" id="WZN65115.1"/>
    </source>
</evidence>
<reference evidence="2 3" key="1">
    <citation type="submission" date="2024-03" db="EMBL/GenBank/DDBJ databases">
        <title>Complete genome sequence of the green alga Chloropicon roscoffensis RCC1871.</title>
        <authorList>
            <person name="Lemieux C."/>
            <person name="Pombert J.-F."/>
            <person name="Otis C."/>
            <person name="Turmel M."/>
        </authorList>
    </citation>
    <scope>NUCLEOTIDE SEQUENCE [LARGE SCALE GENOMIC DNA]</scope>
    <source>
        <strain evidence="2 3">RCC1871</strain>
    </source>
</reference>
<dbReference type="Proteomes" id="UP001472866">
    <property type="component" value="Chromosome 11"/>
</dbReference>
<evidence type="ECO:0000313" key="3">
    <source>
        <dbReference type="Proteomes" id="UP001472866"/>
    </source>
</evidence>
<feature type="region of interest" description="Disordered" evidence="1">
    <location>
        <begin position="252"/>
        <end position="280"/>
    </location>
</feature>
<organism evidence="2 3">
    <name type="scientific">Chloropicon roscoffensis</name>
    <dbReference type="NCBI Taxonomy" id="1461544"/>
    <lineage>
        <taxon>Eukaryota</taxon>
        <taxon>Viridiplantae</taxon>
        <taxon>Chlorophyta</taxon>
        <taxon>Chloropicophyceae</taxon>
        <taxon>Chloropicales</taxon>
        <taxon>Chloropicaceae</taxon>
        <taxon>Chloropicon</taxon>
    </lineage>
</organism>
<evidence type="ECO:0000256" key="1">
    <source>
        <dbReference type="SAM" id="MobiDB-lite"/>
    </source>
</evidence>
<feature type="compositionally biased region" description="Basic and acidic residues" evidence="1">
    <location>
        <begin position="259"/>
        <end position="280"/>
    </location>
</feature>